<organism evidence="2 3">
    <name type="scientific">Chloropicon roscoffensis</name>
    <dbReference type="NCBI Taxonomy" id="1461544"/>
    <lineage>
        <taxon>Eukaryota</taxon>
        <taxon>Viridiplantae</taxon>
        <taxon>Chlorophyta</taxon>
        <taxon>Chloropicophyceae</taxon>
        <taxon>Chloropicales</taxon>
        <taxon>Chloropicaceae</taxon>
        <taxon>Chloropicon</taxon>
    </lineage>
</organism>
<proteinExistence type="predicted"/>
<dbReference type="SUPFAM" id="SSF52540">
    <property type="entry name" value="P-loop containing nucleoside triphosphate hydrolases"/>
    <property type="match status" value="1"/>
</dbReference>
<dbReference type="EMBL" id="CP151504">
    <property type="protein sequence ID" value="WZN61741.1"/>
    <property type="molecule type" value="Genomic_DNA"/>
</dbReference>
<evidence type="ECO:0000256" key="1">
    <source>
        <dbReference type="SAM" id="Phobius"/>
    </source>
</evidence>
<name>A0AAX4P7E1_9CHLO</name>
<dbReference type="Pfam" id="PF13469">
    <property type="entry name" value="Sulfotransfer_3"/>
    <property type="match status" value="1"/>
</dbReference>
<dbReference type="AlphaFoldDB" id="A0AAX4P7E1"/>
<feature type="transmembrane region" description="Helical" evidence="1">
    <location>
        <begin position="45"/>
        <end position="64"/>
    </location>
</feature>
<protein>
    <submittedName>
        <fullName evidence="2">PAPS-dependent sulfotransferase</fullName>
    </submittedName>
</protein>
<accession>A0AAX4P7E1</accession>
<dbReference type="Proteomes" id="UP001472866">
    <property type="component" value="Chromosome 04"/>
</dbReference>
<dbReference type="InterPro" id="IPR052736">
    <property type="entry name" value="Stf3_sulfotransferase"/>
</dbReference>
<keyword evidence="1" id="KW-0812">Transmembrane</keyword>
<reference evidence="2 3" key="1">
    <citation type="submission" date="2024-03" db="EMBL/GenBank/DDBJ databases">
        <title>Complete genome sequence of the green alga Chloropicon roscoffensis RCC1871.</title>
        <authorList>
            <person name="Lemieux C."/>
            <person name="Pombert J.-F."/>
            <person name="Otis C."/>
            <person name="Turmel M."/>
        </authorList>
    </citation>
    <scope>NUCLEOTIDE SEQUENCE [LARGE SCALE GENOMIC DNA]</scope>
    <source>
        <strain evidence="2 3">RCC1871</strain>
    </source>
</reference>
<dbReference type="Gene3D" id="3.40.50.300">
    <property type="entry name" value="P-loop containing nucleotide triphosphate hydrolases"/>
    <property type="match status" value="1"/>
</dbReference>
<sequence>MPSRLTTEDRHRFEVKNHVLSGIRLLALLRILYRYKKHVAFLYYFHRILFLVCIATFNSLVGLLEDAIYGRVVSRVVLHPEPVFILGHPRTGTTHVHNLLSLDGRFAFANTFQCGFPSTFLLLERFSWLLAPLMDKTRPMDNMRLHFNLPQEDEIATLSLSSGVSPYLQIVFMLSFDRFEPLFAFGDDCDPADKDAWRKSFLFFLKKVTYRHGGCKPLLIKSPVHTARIRVILDMFPNAKFVYCHRCPYEVFSSSLNMARKYYPYCYLMNPVHERDVLDFIFRQYTLLFDEYVKGRALVDSSSLVEVPFQMLDEKPKEAVREIYARLGLPGGGDLETAVSAYLSELKGFRKNSHAPLDGDMRRLVATRWRDSFDAFGYNI</sequence>
<dbReference type="PANTHER" id="PTHR36451">
    <property type="entry name" value="PAPS-DEPENDENT SULFOTRANSFERASE STF3"/>
    <property type="match status" value="1"/>
</dbReference>
<keyword evidence="1" id="KW-0472">Membrane</keyword>
<keyword evidence="3" id="KW-1185">Reference proteome</keyword>
<evidence type="ECO:0000313" key="3">
    <source>
        <dbReference type="Proteomes" id="UP001472866"/>
    </source>
</evidence>
<dbReference type="PANTHER" id="PTHR36451:SF1">
    <property type="entry name" value="OMEGA-HYDROXY-BETA-DIHYDROMENAQUINONE-9 SULFOTRANSFERASE STF3"/>
    <property type="match status" value="1"/>
</dbReference>
<dbReference type="InterPro" id="IPR027417">
    <property type="entry name" value="P-loop_NTPase"/>
</dbReference>
<gene>
    <name evidence="2" type="ORF">HKI87_04g32760</name>
</gene>
<evidence type="ECO:0000313" key="2">
    <source>
        <dbReference type="EMBL" id="WZN61741.1"/>
    </source>
</evidence>
<keyword evidence="1" id="KW-1133">Transmembrane helix</keyword>